<dbReference type="InterPro" id="IPR000871">
    <property type="entry name" value="Beta-lactam_class-A"/>
</dbReference>
<comment type="caution">
    <text evidence="10">The sequence shown here is derived from an EMBL/GenBank/DDBJ whole genome shotgun (WGS) entry which is preliminary data.</text>
</comment>
<dbReference type="PROSITE" id="PS00146">
    <property type="entry name" value="BETA_LACTAMASE_A"/>
    <property type="match status" value="1"/>
</dbReference>
<reference evidence="10 11" key="1">
    <citation type="submission" date="2017-02" db="EMBL/GenBank/DDBJ databases">
        <title>The new phylogeny of genus Mycobacterium.</title>
        <authorList>
            <person name="Tortoli E."/>
            <person name="Trovato A."/>
            <person name="Cirillo D.M."/>
        </authorList>
    </citation>
    <scope>NUCLEOTIDE SEQUENCE [LARGE SCALE GENOMIC DNA]</scope>
    <source>
        <strain evidence="10 11">DSM 44049</strain>
    </source>
</reference>
<dbReference type="GO" id="GO:0008800">
    <property type="term" value="F:beta-lactamase activity"/>
    <property type="evidence" value="ECO:0007669"/>
    <property type="project" value="UniProtKB-UniRule"/>
</dbReference>
<protein>
    <recommendedName>
        <fullName evidence="3 6">Beta-lactamase</fullName>
        <ecNumber evidence="2 6">3.5.2.6</ecNumber>
    </recommendedName>
</protein>
<comment type="catalytic activity">
    <reaction evidence="6">
        <text>a beta-lactam + H2O = a substituted beta-amino acid</text>
        <dbReference type="Rhea" id="RHEA:20401"/>
        <dbReference type="ChEBI" id="CHEBI:15377"/>
        <dbReference type="ChEBI" id="CHEBI:35627"/>
        <dbReference type="ChEBI" id="CHEBI:140347"/>
        <dbReference type="EC" id="3.5.2.6"/>
    </reaction>
</comment>
<dbReference type="GO" id="GO:0030655">
    <property type="term" value="P:beta-lactam antibiotic catabolic process"/>
    <property type="evidence" value="ECO:0007669"/>
    <property type="project" value="InterPro"/>
</dbReference>
<dbReference type="OrthoDB" id="9784149at2"/>
<dbReference type="InterPro" id="IPR045155">
    <property type="entry name" value="Beta-lactam_cat"/>
</dbReference>
<dbReference type="Pfam" id="PF13354">
    <property type="entry name" value="Beta-lactamase2"/>
    <property type="match status" value="1"/>
</dbReference>
<keyword evidence="11" id="KW-1185">Reference proteome</keyword>
<feature type="chain" id="PRO_5014267888" description="Beta-lactamase" evidence="8">
    <location>
        <begin position="24"/>
        <end position="309"/>
    </location>
</feature>
<dbReference type="Gene3D" id="3.40.710.10">
    <property type="entry name" value="DD-peptidase/beta-lactamase superfamily"/>
    <property type="match status" value="1"/>
</dbReference>
<name>A0A1E3SDB1_MYCIE</name>
<dbReference type="NCBIfam" id="NF033103">
    <property type="entry name" value="bla_class_A"/>
    <property type="match status" value="1"/>
</dbReference>
<dbReference type="RefSeq" id="WP_069420330.1">
    <property type="nucleotide sequence ID" value="NZ_CBCRZH010000019.1"/>
</dbReference>
<evidence type="ECO:0000313" key="10">
    <source>
        <dbReference type="EMBL" id="ORB06136.1"/>
    </source>
</evidence>
<feature type="region of interest" description="Disordered" evidence="7">
    <location>
        <begin position="26"/>
        <end position="46"/>
    </location>
</feature>
<dbReference type="EC" id="3.5.2.6" evidence="2 6"/>
<dbReference type="InterPro" id="IPR023650">
    <property type="entry name" value="Beta-lactam_class-A_AS"/>
</dbReference>
<gene>
    <name evidence="10" type="ORF">BST27_11485</name>
</gene>
<evidence type="ECO:0000256" key="3">
    <source>
        <dbReference type="ARBA" id="ARBA00018879"/>
    </source>
</evidence>
<dbReference type="STRING" id="28445.BHQ20_16865"/>
<comment type="similarity">
    <text evidence="1 6">Belongs to the class-A beta-lactamase family.</text>
</comment>
<dbReference type="PANTHER" id="PTHR35333:SF3">
    <property type="entry name" value="BETA-LACTAMASE-TYPE TRANSPEPTIDASE FOLD CONTAINING PROTEIN"/>
    <property type="match status" value="1"/>
</dbReference>
<evidence type="ECO:0000256" key="1">
    <source>
        <dbReference type="ARBA" id="ARBA00009009"/>
    </source>
</evidence>
<dbReference type="PANTHER" id="PTHR35333">
    <property type="entry name" value="BETA-LACTAMASE"/>
    <property type="match status" value="1"/>
</dbReference>
<evidence type="ECO:0000256" key="6">
    <source>
        <dbReference type="RuleBase" id="RU361140"/>
    </source>
</evidence>
<evidence type="ECO:0000313" key="11">
    <source>
        <dbReference type="Proteomes" id="UP000192739"/>
    </source>
</evidence>
<evidence type="ECO:0000256" key="4">
    <source>
        <dbReference type="ARBA" id="ARBA00022801"/>
    </source>
</evidence>
<dbReference type="InterPro" id="IPR012338">
    <property type="entry name" value="Beta-lactam/transpept-like"/>
</dbReference>
<feature type="domain" description="Beta-lactamase class A catalytic" evidence="9">
    <location>
        <begin position="65"/>
        <end position="276"/>
    </location>
</feature>
<dbReference type="AlphaFoldDB" id="A0A1E3SDB1"/>
<evidence type="ECO:0000259" key="9">
    <source>
        <dbReference type="Pfam" id="PF13354"/>
    </source>
</evidence>
<evidence type="ECO:0000256" key="2">
    <source>
        <dbReference type="ARBA" id="ARBA00012865"/>
    </source>
</evidence>
<proteinExistence type="inferred from homology"/>
<keyword evidence="4 6" id="KW-0378">Hydrolase</keyword>
<evidence type="ECO:0000256" key="5">
    <source>
        <dbReference type="ARBA" id="ARBA00023251"/>
    </source>
</evidence>
<evidence type="ECO:0000256" key="8">
    <source>
        <dbReference type="SAM" id="SignalP"/>
    </source>
</evidence>
<dbReference type="PRINTS" id="PR00118">
    <property type="entry name" value="BLACTAMASEA"/>
</dbReference>
<keyword evidence="5 6" id="KW-0046">Antibiotic resistance</keyword>
<sequence>MPATPATRRQVLLAMLVPLVGCAAPKAATDRPQSSTPTTSPAGPDLSERFAELERRYESRLGVHVLADGDTAPISYRADERFAFCSTFKAPLAAAVLQRNPLAYLDKVITYTRDDIRSTSPITEQHVDGGMTIRQLCDAAVRYSDGTAANLLLAEIGGPAGFTQFLRSLGDNVSRLDQLEPELNRDAPNDERDTTTPRAIAGVFQQLVLGEALPADKRGLLTDWMVRNTTGDKRIRAGFPPDWKIADKTGSGDYGRTNDVAVAWSPSGASYVVAIYSDCVTGGYNAPYNDAIVAAAAKIVASALPGQRR</sequence>
<accession>A0A1E3SDB1</accession>
<evidence type="ECO:0000256" key="7">
    <source>
        <dbReference type="SAM" id="MobiDB-lite"/>
    </source>
</evidence>
<organism evidence="10 11">
    <name type="scientific">Mycobacterium intermedium</name>
    <dbReference type="NCBI Taxonomy" id="28445"/>
    <lineage>
        <taxon>Bacteria</taxon>
        <taxon>Bacillati</taxon>
        <taxon>Actinomycetota</taxon>
        <taxon>Actinomycetes</taxon>
        <taxon>Mycobacteriales</taxon>
        <taxon>Mycobacteriaceae</taxon>
        <taxon>Mycobacterium</taxon>
        <taxon>Mycobacterium simiae complex</taxon>
    </lineage>
</organism>
<dbReference type="EMBL" id="MVHT01000025">
    <property type="protein sequence ID" value="ORB06136.1"/>
    <property type="molecule type" value="Genomic_DNA"/>
</dbReference>
<keyword evidence="8" id="KW-0732">Signal</keyword>
<dbReference type="Proteomes" id="UP000192739">
    <property type="component" value="Unassembled WGS sequence"/>
</dbReference>
<dbReference type="SUPFAM" id="SSF56601">
    <property type="entry name" value="beta-lactamase/transpeptidase-like"/>
    <property type="match status" value="1"/>
</dbReference>
<feature type="compositionally biased region" description="Polar residues" evidence="7">
    <location>
        <begin position="31"/>
        <end position="41"/>
    </location>
</feature>
<dbReference type="GO" id="GO:0046677">
    <property type="term" value="P:response to antibiotic"/>
    <property type="evidence" value="ECO:0007669"/>
    <property type="project" value="UniProtKB-UniRule"/>
</dbReference>
<feature type="signal peptide" evidence="8">
    <location>
        <begin position="1"/>
        <end position="23"/>
    </location>
</feature>